<evidence type="ECO:0000313" key="2">
    <source>
        <dbReference type="EnsemblPlants" id="OBART11G14170.1"/>
    </source>
</evidence>
<protein>
    <submittedName>
        <fullName evidence="2">Uncharacterized protein</fullName>
    </submittedName>
</protein>
<sequence>MPVDEKAILEKKIAAARVKMEKLQRTTREMEIKLVIWDLMSGRRKNLDDLSLDFTTSVEPGDHGIEMSNGPRVSAFQVAAMGQPYKELGKGYLVDSQRGMKSMEMHSSRWNLTREERGLLYGGWVRPDDGPETRNGVGE</sequence>
<dbReference type="Gramene" id="OBART11G14170.1">
    <property type="protein sequence ID" value="OBART11G14170.1"/>
    <property type="gene ID" value="OBART11G14170"/>
</dbReference>
<feature type="coiled-coil region" evidence="1">
    <location>
        <begin position="6"/>
        <end position="33"/>
    </location>
</feature>
<dbReference type="AlphaFoldDB" id="A0A0D3HM21"/>
<reference evidence="2" key="2">
    <citation type="submission" date="2015-03" db="UniProtKB">
        <authorList>
            <consortium name="EnsemblPlants"/>
        </authorList>
    </citation>
    <scope>IDENTIFICATION</scope>
</reference>
<evidence type="ECO:0000256" key="1">
    <source>
        <dbReference type="SAM" id="Coils"/>
    </source>
</evidence>
<dbReference type="Proteomes" id="UP000026960">
    <property type="component" value="Chromosome 11"/>
</dbReference>
<keyword evidence="3" id="KW-1185">Reference proteome</keyword>
<dbReference type="HOGENOM" id="CLU_1809328_0_0_1"/>
<dbReference type="EnsemblPlants" id="OBART11G14170.1">
    <property type="protein sequence ID" value="OBART11G14170.1"/>
    <property type="gene ID" value="OBART11G14170"/>
</dbReference>
<organism evidence="2">
    <name type="scientific">Oryza barthii</name>
    <dbReference type="NCBI Taxonomy" id="65489"/>
    <lineage>
        <taxon>Eukaryota</taxon>
        <taxon>Viridiplantae</taxon>
        <taxon>Streptophyta</taxon>
        <taxon>Embryophyta</taxon>
        <taxon>Tracheophyta</taxon>
        <taxon>Spermatophyta</taxon>
        <taxon>Magnoliopsida</taxon>
        <taxon>Liliopsida</taxon>
        <taxon>Poales</taxon>
        <taxon>Poaceae</taxon>
        <taxon>BOP clade</taxon>
        <taxon>Oryzoideae</taxon>
        <taxon>Oryzeae</taxon>
        <taxon>Oryzinae</taxon>
        <taxon>Oryza</taxon>
    </lineage>
</organism>
<accession>A0A0D3HM21</accession>
<proteinExistence type="predicted"/>
<dbReference type="PaxDb" id="65489-OBART11G14170.1"/>
<name>A0A0D3HM21_9ORYZ</name>
<evidence type="ECO:0000313" key="3">
    <source>
        <dbReference type="Proteomes" id="UP000026960"/>
    </source>
</evidence>
<keyword evidence="1" id="KW-0175">Coiled coil</keyword>
<reference evidence="2" key="1">
    <citation type="journal article" date="2009" name="Rice">
        <title>De Novo Next Generation Sequencing of Plant Genomes.</title>
        <authorList>
            <person name="Rounsley S."/>
            <person name="Marri P.R."/>
            <person name="Yu Y."/>
            <person name="He R."/>
            <person name="Sisneros N."/>
            <person name="Goicoechea J.L."/>
            <person name="Lee S.J."/>
            <person name="Angelova A."/>
            <person name="Kudrna D."/>
            <person name="Luo M."/>
            <person name="Affourtit J."/>
            <person name="Desany B."/>
            <person name="Knight J."/>
            <person name="Niazi F."/>
            <person name="Egholm M."/>
            <person name="Wing R.A."/>
        </authorList>
    </citation>
    <scope>NUCLEOTIDE SEQUENCE [LARGE SCALE GENOMIC DNA]</scope>
    <source>
        <strain evidence="2">cv. IRGC 105608</strain>
    </source>
</reference>